<reference evidence="2 3" key="1">
    <citation type="submission" date="2019-05" db="EMBL/GenBank/DDBJ databases">
        <title>Another draft genome of Portunus trituberculatus and its Hox gene families provides insights of decapod evolution.</title>
        <authorList>
            <person name="Jeong J.-H."/>
            <person name="Song I."/>
            <person name="Kim S."/>
            <person name="Choi T."/>
            <person name="Kim D."/>
            <person name="Ryu S."/>
            <person name="Kim W."/>
        </authorList>
    </citation>
    <scope>NUCLEOTIDE SEQUENCE [LARGE SCALE GENOMIC DNA]</scope>
    <source>
        <tissue evidence="2">Muscle</tissue>
    </source>
</reference>
<dbReference type="Gene3D" id="1.25.40.20">
    <property type="entry name" value="Ankyrin repeat-containing domain"/>
    <property type="match status" value="1"/>
</dbReference>
<evidence type="ECO:0000256" key="1">
    <source>
        <dbReference type="PROSITE-ProRule" id="PRU00023"/>
    </source>
</evidence>
<sequence length="64" mass="6882">MFPCSPPPRGVAVVSPSGISALFLVVRNGNMECVEMLLRRGAKPDLKTESGYTSLIIALPHLML</sequence>
<gene>
    <name evidence="2" type="primary">PPP1R27</name>
    <name evidence="2" type="ORF">E2C01_073882</name>
</gene>
<protein>
    <submittedName>
        <fullName evidence="2">Protein phosphatase 1 regulatory subunit 27</fullName>
    </submittedName>
</protein>
<dbReference type="SMART" id="SM00248">
    <property type="entry name" value="ANK"/>
    <property type="match status" value="1"/>
</dbReference>
<dbReference type="SUPFAM" id="SSF48403">
    <property type="entry name" value="Ankyrin repeat"/>
    <property type="match status" value="1"/>
</dbReference>
<dbReference type="EMBL" id="VSRR010050915">
    <property type="protein sequence ID" value="MPC79359.1"/>
    <property type="molecule type" value="Genomic_DNA"/>
</dbReference>
<dbReference type="Pfam" id="PF00023">
    <property type="entry name" value="Ank"/>
    <property type="match status" value="1"/>
</dbReference>
<evidence type="ECO:0000313" key="3">
    <source>
        <dbReference type="Proteomes" id="UP000324222"/>
    </source>
</evidence>
<dbReference type="OrthoDB" id="6334967at2759"/>
<feature type="repeat" description="ANK" evidence="1">
    <location>
        <begin position="17"/>
        <end position="49"/>
    </location>
</feature>
<organism evidence="2 3">
    <name type="scientific">Portunus trituberculatus</name>
    <name type="common">Swimming crab</name>
    <name type="synonym">Neptunus trituberculatus</name>
    <dbReference type="NCBI Taxonomy" id="210409"/>
    <lineage>
        <taxon>Eukaryota</taxon>
        <taxon>Metazoa</taxon>
        <taxon>Ecdysozoa</taxon>
        <taxon>Arthropoda</taxon>
        <taxon>Crustacea</taxon>
        <taxon>Multicrustacea</taxon>
        <taxon>Malacostraca</taxon>
        <taxon>Eumalacostraca</taxon>
        <taxon>Eucarida</taxon>
        <taxon>Decapoda</taxon>
        <taxon>Pleocyemata</taxon>
        <taxon>Brachyura</taxon>
        <taxon>Eubrachyura</taxon>
        <taxon>Portunoidea</taxon>
        <taxon>Portunidae</taxon>
        <taxon>Portuninae</taxon>
        <taxon>Portunus</taxon>
    </lineage>
</organism>
<accession>A0A5B7IBU6</accession>
<name>A0A5B7IBU6_PORTR</name>
<keyword evidence="1" id="KW-0040">ANK repeat</keyword>
<dbReference type="InterPro" id="IPR002110">
    <property type="entry name" value="Ankyrin_rpt"/>
</dbReference>
<dbReference type="Proteomes" id="UP000324222">
    <property type="component" value="Unassembled WGS sequence"/>
</dbReference>
<proteinExistence type="predicted"/>
<dbReference type="PROSITE" id="PS50088">
    <property type="entry name" value="ANK_REPEAT"/>
    <property type="match status" value="1"/>
</dbReference>
<evidence type="ECO:0000313" key="2">
    <source>
        <dbReference type="EMBL" id="MPC79359.1"/>
    </source>
</evidence>
<comment type="caution">
    <text evidence="2">The sequence shown here is derived from an EMBL/GenBank/DDBJ whole genome shotgun (WGS) entry which is preliminary data.</text>
</comment>
<dbReference type="AlphaFoldDB" id="A0A5B7IBU6"/>
<dbReference type="InterPro" id="IPR036770">
    <property type="entry name" value="Ankyrin_rpt-contain_sf"/>
</dbReference>
<dbReference type="PROSITE" id="PS50297">
    <property type="entry name" value="ANK_REP_REGION"/>
    <property type="match status" value="1"/>
</dbReference>
<keyword evidence="3" id="KW-1185">Reference proteome</keyword>